<gene>
    <name evidence="2" type="ORF">FN846DRAFT_971129</name>
</gene>
<reference evidence="2 3" key="1">
    <citation type="submission" date="2019-09" db="EMBL/GenBank/DDBJ databases">
        <title>Draft genome of the ectomycorrhizal ascomycete Sphaerosporella brunnea.</title>
        <authorList>
            <consortium name="DOE Joint Genome Institute"/>
            <person name="Benucci G.M."/>
            <person name="Marozzi G."/>
            <person name="Antonielli L."/>
            <person name="Sanchez S."/>
            <person name="Marco P."/>
            <person name="Wang X."/>
            <person name="Falini L.B."/>
            <person name="Barry K."/>
            <person name="Haridas S."/>
            <person name="Lipzen A."/>
            <person name="Labutti K."/>
            <person name="Grigoriev I.V."/>
            <person name="Murat C."/>
            <person name="Martin F."/>
            <person name="Albertini E."/>
            <person name="Donnini D."/>
            <person name="Bonito G."/>
        </authorList>
    </citation>
    <scope>NUCLEOTIDE SEQUENCE [LARGE SCALE GENOMIC DNA]</scope>
    <source>
        <strain evidence="2 3">Sb_GMNB300</strain>
    </source>
</reference>
<keyword evidence="1" id="KW-0812">Transmembrane</keyword>
<organism evidence="2 3">
    <name type="scientific">Sphaerosporella brunnea</name>
    <dbReference type="NCBI Taxonomy" id="1250544"/>
    <lineage>
        <taxon>Eukaryota</taxon>
        <taxon>Fungi</taxon>
        <taxon>Dikarya</taxon>
        <taxon>Ascomycota</taxon>
        <taxon>Pezizomycotina</taxon>
        <taxon>Pezizomycetes</taxon>
        <taxon>Pezizales</taxon>
        <taxon>Pyronemataceae</taxon>
        <taxon>Sphaerosporella</taxon>
    </lineage>
</organism>
<comment type="caution">
    <text evidence="2">The sequence shown here is derived from an EMBL/GenBank/DDBJ whole genome shotgun (WGS) entry which is preliminary data.</text>
</comment>
<keyword evidence="1" id="KW-0472">Membrane</keyword>
<accession>A0A5J5EJH1</accession>
<proteinExistence type="predicted"/>
<dbReference type="AlphaFoldDB" id="A0A5J5EJH1"/>
<evidence type="ECO:0000313" key="3">
    <source>
        <dbReference type="Proteomes" id="UP000326924"/>
    </source>
</evidence>
<feature type="non-terminal residue" evidence="2">
    <location>
        <position position="1"/>
    </location>
</feature>
<evidence type="ECO:0000256" key="1">
    <source>
        <dbReference type="SAM" id="Phobius"/>
    </source>
</evidence>
<feature type="transmembrane region" description="Helical" evidence="1">
    <location>
        <begin position="6"/>
        <end position="24"/>
    </location>
</feature>
<keyword evidence="1" id="KW-1133">Transmembrane helix</keyword>
<name>A0A5J5EJH1_9PEZI</name>
<dbReference type="InParanoid" id="A0A5J5EJH1"/>
<dbReference type="EMBL" id="VXIS01000287">
    <property type="protein sequence ID" value="KAA8895106.1"/>
    <property type="molecule type" value="Genomic_DNA"/>
</dbReference>
<protein>
    <submittedName>
        <fullName evidence="2">Uncharacterized protein</fullName>
    </submittedName>
</protein>
<dbReference type="Proteomes" id="UP000326924">
    <property type="component" value="Unassembled WGS sequence"/>
</dbReference>
<keyword evidence="3" id="KW-1185">Reference proteome</keyword>
<evidence type="ECO:0000313" key="2">
    <source>
        <dbReference type="EMBL" id="KAA8895106.1"/>
    </source>
</evidence>
<sequence>TRARAMLYLIFIYSSRTITILLYIRPFAHFVALNRASHRIFWCFSATGTIFRPYRGACSGRGNAGGALAHAAHQAPAPRLLIIIKVVYKPKL</sequence>